<keyword evidence="3" id="KW-1185">Reference proteome</keyword>
<feature type="region of interest" description="Disordered" evidence="1">
    <location>
        <begin position="1"/>
        <end position="23"/>
    </location>
</feature>
<evidence type="ECO:0000256" key="1">
    <source>
        <dbReference type="SAM" id="MobiDB-lite"/>
    </source>
</evidence>
<reference evidence="2 3" key="1">
    <citation type="journal article" date="2019" name="G3 (Bethesda)">
        <title>Sequencing of a Wild Apple (Malus baccata) Genome Unravels the Differences Between Cultivated and Wild Apple Species Regarding Disease Resistance and Cold Tolerance.</title>
        <authorList>
            <person name="Chen X."/>
        </authorList>
    </citation>
    <scope>NUCLEOTIDE SEQUENCE [LARGE SCALE GENOMIC DNA]</scope>
    <source>
        <strain evidence="3">cv. Shandingzi</strain>
        <tissue evidence="2">Leaves</tissue>
    </source>
</reference>
<dbReference type="Proteomes" id="UP000315295">
    <property type="component" value="Unassembled WGS sequence"/>
</dbReference>
<accession>A0A540NEH3</accession>
<evidence type="ECO:0000313" key="3">
    <source>
        <dbReference type="Proteomes" id="UP000315295"/>
    </source>
</evidence>
<protein>
    <submittedName>
        <fullName evidence="2">Uncharacterized protein</fullName>
    </submittedName>
</protein>
<name>A0A540NEH3_MALBA</name>
<dbReference type="AlphaFoldDB" id="A0A540NEH3"/>
<organism evidence="2 3">
    <name type="scientific">Malus baccata</name>
    <name type="common">Siberian crab apple</name>
    <name type="synonym">Pyrus baccata</name>
    <dbReference type="NCBI Taxonomy" id="106549"/>
    <lineage>
        <taxon>Eukaryota</taxon>
        <taxon>Viridiplantae</taxon>
        <taxon>Streptophyta</taxon>
        <taxon>Embryophyta</taxon>
        <taxon>Tracheophyta</taxon>
        <taxon>Spermatophyta</taxon>
        <taxon>Magnoliopsida</taxon>
        <taxon>eudicotyledons</taxon>
        <taxon>Gunneridae</taxon>
        <taxon>Pentapetalae</taxon>
        <taxon>rosids</taxon>
        <taxon>fabids</taxon>
        <taxon>Rosales</taxon>
        <taxon>Rosaceae</taxon>
        <taxon>Amygdaloideae</taxon>
        <taxon>Maleae</taxon>
        <taxon>Malus</taxon>
    </lineage>
</organism>
<evidence type="ECO:0000313" key="2">
    <source>
        <dbReference type="EMBL" id="TQE09447.1"/>
    </source>
</evidence>
<comment type="caution">
    <text evidence="2">The sequence shown here is derived from an EMBL/GenBank/DDBJ whole genome shotgun (WGS) entry which is preliminary data.</text>
</comment>
<proteinExistence type="predicted"/>
<sequence>MEMGSLSGLPGLTTTPELTPPSEKINKIKKRFLVLWVEEIINKGKNGNEDTGAWHHMENKK</sequence>
<gene>
    <name evidence="2" type="ORF">C1H46_004940</name>
</gene>
<dbReference type="EMBL" id="VIEB01000057">
    <property type="protein sequence ID" value="TQE09447.1"/>
    <property type="molecule type" value="Genomic_DNA"/>
</dbReference>